<accession>A0A6N2Z061</accession>
<dbReference type="EMBL" id="CACRUQ010000005">
    <property type="protein sequence ID" value="VYT72729.1"/>
    <property type="molecule type" value="Genomic_DNA"/>
</dbReference>
<name>A0A6N2Z061_9FIRM</name>
<organism evidence="2">
    <name type="scientific">[Ruminococcus] torques</name>
    <dbReference type="NCBI Taxonomy" id="33039"/>
    <lineage>
        <taxon>Bacteria</taxon>
        <taxon>Bacillati</taxon>
        <taxon>Bacillota</taxon>
        <taxon>Clostridia</taxon>
        <taxon>Lachnospirales</taxon>
        <taxon>Lachnospiraceae</taxon>
        <taxon>Mediterraneibacter</taxon>
    </lineage>
</organism>
<dbReference type="RefSeq" id="WP_423248434.1">
    <property type="nucleotide sequence ID" value="NZ_CACRUQ010000005.1"/>
</dbReference>
<evidence type="ECO:0000256" key="1">
    <source>
        <dbReference type="SAM" id="MobiDB-lite"/>
    </source>
</evidence>
<sequence>MSKFRCESDFMTESKRIYRAYIDCEKQMKKIIKDVSNLNDLTSEAKERECKKATEEISRKRAGMKMSLSALETKFANWAYDFADLEGAGLSRSLVQALNSGITYSQQELLHLAKKCGNDQSNARLLHDYAKSHGYELKNYVSPEQKIEKFHKMNEMFGKFADDEESKDWLRLPDNEIDIYVGNQLSSVEITPENMEIRPIAKSLDERIERDIEDARREKAKQVDQNGEFLTGFGVEAVEPDVDFYKSKEDREPEKIEAEKKTVREEMSEKVSKLAKEIDERRKDEE</sequence>
<protein>
    <submittedName>
        <fullName evidence="2">Uncharacterized protein</fullName>
    </submittedName>
</protein>
<reference evidence="2" key="1">
    <citation type="submission" date="2019-11" db="EMBL/GenBank/DDBJ databases">
        <authorList>
            <person name="Feng L."/>
        </authorList>
    </citation>
    <scope>NUCLEOTIDE SEQUENCE</scope>
    <source>
        <strain evidence="2">RtorquesLFYP15</strain>
    </source>
</reference>
<dbReference type="AlphaFoldDB" id="A0A6N2Z061"/>
<gene>
    <name evidence="2" type="ORF">RTLFYP15_00568</name>
</gene>
<proteinExistence type="predicted"/>
<evidence type="ECO:0000313" key="2">
    <source>
        <dbReference type="EMBL" id="VYT72729.1"/>
    </source>
</evidence>
<feature type="region of interest" description="Disordered" evidence="1">
    <location>
        <begin position="244"/>
        <end position="286"/>
    </location>
</feature>